<dbReference type="EMBL" id="JBGUAW010000005">
    <property type="protein sequence ID" value="MFA9460894.1"/>
    <property type="molecule type" value="Genomic_DNA"/>
</dbReference>
<proteinExistence type="predicted"/>
<dbReference type="RefSeq" id="WP_373655678.1">
    <property type="nucleotide sequence ID" value="NZ_JBGUAW010000005.1"/>
</dbReference>
<protein>
    <submittedName>
        <fullName evidence="1">Acyloxyacyl hydrolase</fullName>
    </submittedName>
</protein>
<organism evidence="1 2">
    <name type="scientific">Thiohalorhabdus methylotrophus</name>
    <dbReference type="NCBI Taxonomy" id="3242694"/>
    <lineage>
        <taxon>Bacteria</taxon>
        <taxon>Pseudomonadati</taxon>
        <taxon>Pseudomonadota</taxon>
        <taxon>Gammaproteobacteria</taxon>
        <taxon>Thiohalorhabdales</taxon>
        <taxon>Thiohalorhabdaceae</taxon>
        <taxon>Thiohalorhabdus</taxon>
    </lineage>
</organism>
<dbReference type="Gene3D" id="2.40.160.20">
    <property type="match status" value="1"/>
</dbReference>
<reference evidence="1 2" key="1">
    <citation type="submission" date="2024-08" db="EMBL/GenBank/DDBJ databases">
        <title>Whole-genome sequencing of halo(alkali)philic microorganisms from hypersaline lakes.</title>
        <authorList>
            <person name="Sorokin D.Y."/>
            <person name="Merkel A.Y."/>
            <person name="Messina E."/>
            <person name="Yakimov M."/>
        </authorList>
    </citation>
    <scope>NUCLEOTIDE SEQUENCE [LARGE SCALE GENOMIC DNA]</scope>
    <source>
        <strain evidence="1 2">Cl-TMA</strain>
    </source>
</reference>
<dbReference type="InterPro" id="IPR018550">
    <property type="entry name" value="Lipid-A_deacylase-rel"/>
</dbReference>
<accession>A0ABV4TUU8</accession>
<evidence type="ECO:0000313" key="2">
    <source>
        <dbReference type="Proteomes" id="UP001575181"/>
    </source>
</evidence>
<dbReference type="Proteomes" id="UP001575181">
    <property type="component" value="Unassembled WGS sequence"/>
</dbReference>
<dbReference type="GO" id="GO:0016787">
    <property type="term" value="F:hydrolase activity"/>
    <property type="evidence" value="ECO:0007669"/>
    <property type="project" value="UniProtKB-KW"/>
</dbReference>
<evidence type="ECO:0000313" key="1">
    <source>
        <dbReference type="EMBL" id="MFA9460894.1"/>
    </source>
</evidence>
<keyword evidence="2" id="KW-1185">Reference proteome</keyword>
<comment type="caution">
    <text evidence="1">The sequence shown here is derived from an EMBL/GenBank/DDBJ whole genome shotgun (WGS) entry which is preliminary data.</text>
</comment>
<sequence length="195" mass="20836">MHYPWGRPNDNGLLMGILLVGLLAIPAASVRGQAVPEQAVAFRVAGIEVLGDGPGAATLGFGVFNPIEDRAQEKSVHELRVEYRIGEKWNGLGPMAGVLVNAVGGVFGYAGAYADLRLAERWLITPAVGVGAYNRSDGKRLGGVFQFHLGLDAAYRFRNGHRLGLKIAHISNASLQETNLGTESVLLTYTVPTAW</sequence>
<keyword evidence="1" id="KW-0378">Hydrolase</keyword>
<name>A0ABV4TUU8_9GAMM</name>
<gene>
    <name evidence="1" type="ORF">ACERLL_08660</name>
</gene>
<dbReference type="Pfam" id="PF09411">
    <property type="entry name" value="PagL"/>
    <property type="match status" value="1"/>
</dbReference>